<protein>
    <recommendedName>
        <fullName evidence="1">Cx9C motif-containing protein 4, mitochondrial</fullName>
    </recommendedName>
</protein>
<comment type="caution">
    <text evidence="2">The sequence shown here is derived from an EMBL/GenBank/DDBJ whole genome shotgun (WGS) entry which is preliminary data.</text>
</comment>
<organism evidence="2 3">
    <name type="scientific">Rhodotorula diobovata</name>
    <dbReference type="NCBI Taxonomy" id="5288"/>
    <lineage>
        <taxon>Eukaryota</taxon>
        <taxon>Fungi</taxon>
        <taxon>Dikarya</taxon>
        <taxon>Basidiomycota</taxon>
        <taxon>Pucciniomycotina</taxon>
        <taxon>Microbotryomycetes</taxon>
        <taxon>Sporidiobolales</taxon>
        <taxon>Sporidiobolaceae</taxon>
        <taxon>Rhodotorula</taxon>
    </lineage>
</organism>
<gene>
    <name evidence="2" type="ORF">DMC30DRAFT_390116</name>
</gene>
<reference evidence="2 3" key="1">
    <citation type="submission" date="2019-03" db="EMBL/GenBank/DDBJ databases">
        <title>Rhodosporidium diobovatum UCD-FST 08-225 genome sequencing, assembly, and annotation.</title>
        <authorList>
            <person name="Fakankun I.U."/>
            <person name="Fristensky B."/>
            <person name="Levin D.B."/>
        </authorList>
    </citation>
    <scope>NUCLEOTIDE SEQUENCE [LARGE SCALE GENOMIC DNA]</scope>
    <source>
        <strain evidence="2 3">UCD-FST 08-225</strain>
    </source>
</reference>
<dbReference type="SUPFAM" id="SSF47072">
    <property type="entry name" value="Cysteine alpha-hairpin motif"/>
    <property type="match status" value="1"/>
</dbReference>
<dbReference type="Pfam" id="PF08991">
    <property type="entry name" value="CMC4"/>
    <property type="match status" value="1"/>
</dbReference>
<name>A0A5C5G5C6_9BASI</name>
<sequence>MNRGYDDSKCAQQITDLYLCCRQFYKIKGDEARCAACPRPDLLQRKLEERGLGECGK</sequence>
<dbReference type="AlphaFoldDB" id="A0A5C5G5C6"/>
<dbReference type="InterPro" id="IPR009069">
    <property type="entry name" value="Cys_alpha_HP_mot_SF"/>
</dbReference>
<dbReference type="Gene3D" id="1.10.287.1130">
    <property type="entry name" value="CytochromE C oxidase copper chaperone"/>
    <property type="match status" value="1"/>
</dbReference>
<evidence type="ECO:0000256" key="1">
    <source>
        <dbReference type="ARBA" id="ARBA00019406"/>
    </source>
</evidence>
<evidence type="ECO:0000313" key="2">
    <source>
        <dbReference type="EMBL" id="TNY23161.1"/>
    </source>
</evidence>
<dbReference type="Proteomes" id="UP000311382">
    <property type="component" value="Unassembled WGS sequence"/>
</dbReference>
<accession>A0A5C5G5C6</accession>
<dbReference type="EMBL" id="SOZI01000014">
    <property type="protein sequence ID" value="TNY23161.1"/>
    <property type="molecule type" value="Genomic_DNA"/>
</dbReference>
<keyword evidence="3" id="KW-1185">Reference proteome</keyword>
<dbReference type="OrthoDB" id="13601at2759"/>
<dbReference type="InterPro" id="IPR027179">
    <property type="entry name" value="CMC4"/>
</dbReference>
<proteinExistence type="predicted"/>
<evidence type="ECO:0000313" key="3">
    <source>
        <dbReference type="Proteomes" id="UP000311382"/>
    </source>
</evidence>